<dbReference type="RefSeq" id="WP_271185821.1">
    <property type="nucleotide sequence ID" value="NZ_BSFE01000002.1"/>
</dbReference>
<reference evidence="3" key="2">
    <citation type="submission" date="2023-01" db="EMBL/GenBank/DDBJ databases">
        <authorList>
            <person name="Sun Q."/>
            <person name="Evtushenko L."/>
        </authorList>
    </citation>
    <scope>NUCLEOTIDE SEQUENCE</scope>
    <source>
        <strain evidence="3">VKM B-1513</strain>
    </source>
</reference>
<dbReference type="SMART" id="SM00530">
    <property type="entry name" value="HTH_XRE"/>
    <property type="match status" value="1"/>
</dbReference>
<dbReference type="InterPro" id="IPR001387">
    <property type="entry name" value="Cro/C1-type_HTH"/>
</dbReference>
<dbReference type="GO" id="GO:0003677">
    <property type="term" value="F:DNA binding"/>
    <property type="evidence" value="ECO:0007669"/>
    <property type="project" value="UniProtKB-KW"/>
</dbReference>
<dbReference type="Gene3D" id="1.10.260.40">
    <property type="entry name" value="lambda repressor-like DNA-binding domains"/>
    <property type="match status" value="1"/>
</dbReference>
<organism evidence="3 4">
    <name type="scientific">Maricaulis virginensis</name>
    <dbReference type="NCBI Taxonomy" id="144022"/>
    <lineage>
        <taxon>Bacteria</taxon>
        <taxon>Pseudomonadati</taxon>
        <taxon>Pseudomonadota</taxon>
        <taxon>Alphaproteobacteria</taxon>
        <taxon>Maricaulales</taxon>
        <taxon>Maricaulaceae</taxon>
        <taxon>Maricaulis</taxon>
    </lineage>
</organism>
<feature type="transmembrane region" description="Helical" evidence="1">
    <location>
        <begin position="88"/>
        <end position="109"/>
    </location>
</feature>
<evidence type="ECO:0000313" key="3">
    <source>
        <dbReference type="EMBL" id="GLK51440.1"/>
    </source>
</evidence>
<dbReference type="Pfam" id="PF01381">
    <property type="entry name" value="HTH_3"/>
    <property type="match status" value="1"/>
</dbReference>
<evidence type="ECO:0000313" key="4">
    <source>
        <dbReference type="Proteomes" id="UP001143486"/>
    </source>
</evidence>
<dbReference type="AlphaFoldDB" id="A0A9W6ILR9"/>
<gene>
    <name evidence="3" type="ORF">GCM10017621_09480</name>
</gene>
<dbReference type="PROSITE" id="PS50943">
    <property type="entry name" value="HTH_CROC1"/>
    <property type="match status" value="1"/>
</dbReference>
<dbReference type="InterPro" id="IPR010982">
    <property type="entry name" value="Lambda_DNA-bd_dom_sf"/>
</dbReference>
<evidence type="ECO:0000256" key="1">
    <source>
        <dbReference type="SAM" id="Phobius"/>
    </source>
</evidence>
<feature type="domain" description="HTH cro/C1-type" evidence="2">
    <location>
        <begin position="10"/>
        <end position="63"/>
    </location>
</feature>
<keyword evidence="4" id="KW-1185">Reference proteome</keyword>
<accession>A0A9W6ILR9</accession>
<keyword evidence="1" id="KW-0812">Transmembrane</keyword>
<keyword evidence="1" id="KW-0472">Membrane</keyword>
<name>A0A9W6ILR9_9PROT</name>
<evidence type="ECO:0000259" key="2">
    <source>
        <dbReference type="PROSITE" id="PS50943"/>
    </source>
</evidence>
<dbReference type="CDD" id="cd00093">
    <property type="entry name" value="HTH_XRE"/>
    <property type="match status" value="1"/>
</dbReference>
<sequence>MAFKADAAKIKRWREERHWSQEHLAELAGIGLRTVQRIENGEQASRDSLTALAAAFQVDALALCVDPEEEAARTIRTKNARVTAGLRLSLWIHLASYVLGMIIFTGINIGTGTSVMLWASIWWTVGAAAHIATTVIVELATRYQNQHAAG</sequence>
<reference evidence="3" key="1">
    <citation type="journal article" date="2014" name="Int. J. Syst. Evol. Microbiol.">
        <title>Complete genome sequence of Corynebacterium casei LMG S-19264T (=DSM 44701T), isolated from a smear-ripened cheese.</title>
        <authorList>
            <consortium name="US DOE Joint Genome Institute (JGI-PGF)"/>
            <person name="Walter F."/>
            <person name="Albersmeier A."/>
            <person name="Kalinowski J."/>
            <person name="Ruckert C."/>
        </authorList>
    </citation>
    <scope>NUCLEOTIDE SEQUENCE</scope>
    <source>
        <strain evidence="3">VKM B-1513</strain>
    </source>
</reference>
<keyword evidence="3" id="KW-0238">DNA-binding</keyword>
<protein>
    <submittedName>
        <fullName evidence="3">DNA-binding protein</fullName>
    </submittedName>
</protein>
<proteinExistence type="predicted"/>
<dbReference type="Proteomes" id="UP001143486">
    <property type="component" value="Unassembled WGS sequence"/>
</dbReference>
<dbReference type="EMBL" id="BSFE01000002">
    <property type="protein sequence ID" value="GLK51440.1"/>
    <property type="molecule type" value="Genomic_DNA"/>
</dbReference>
<keyword evidence="1" id="KW-1133">Transmembrane helix</keyword>
<comment type="caution">
    <text evidence="3">The sequence shown here is derived from an EMBL/GenBank/DDBJ whole genome shotgun (WGS) entry which is preliminary data.</text>
</comment>
<feature type="transmembrane region" description="Helical" evidence="1">
    <location>
        <begin position="115"/>
        <end position="137"/>
    </location>
</feature>
<dbReference type="SUPFAM" id="SSF47413">
    <property type="entry name" value="lambda repressor-like DNA-binding domains"/>
    <property type="match status" value="1"/>
</dbReference>